<dbReference type="PROSITE" id="PS51257">
    <property type="entry name" value="PROKAR_LIPOPROTEIN"/>
    <property type="match status" value="1"/>
</dbReference>
<accession>A0A0S1SPT2</accession>
<evidence type="ECO:0000313" key="2">
    <source>
        <dbReference type="EMBL" id="ALM12863.1"/>
    </source>
</evidence>
<dbReference type="STRING" id="1735162.PeribacterB2_0162"/>
<organism evidence="2 3">
    <name type="scientific">Candidatus Peribacter riflensis</name>
    <dbReference type="NCBI Taxonomy" id="1735162"/>
    <lineage>
        <taxon>Bacteria</taxon>
        <taxon>Candidatus Peregrinibacteriota</taxon>
        <taxon>Candidatus Peribacteria</taxon>
        <taxon>Candidatus Peribacterales</taxon>
        <taxon>Candidatus Peribacteraceae</taxon>
        <taxon>Candidatus Peribacter</taxon>
    </lineage>
</organism>
<reference evidence="2 3" key="2">
    <citation type="journal article" date="2016" name="PeerJ">
        <title>Analysis of five complete genome sequences for members of the class Peribacteria in the recently recognized Peregrinibacteria bacterial phylum.</title>
        <authorList>
            <person name="Anantharaman K."/>
            <person name="Brown C.T."/>
            <person name="Burstein D."/>
            <person name="Castelle C.J."/>
            <person name="Probst A.J."/>
            <person name="Thomas B.C."/>
            <person name="Williams K.H."/>
            <person name="Banfield J.F."/>
        </authorList>
    </citation>
    <scope>NUCLEOTIDE SEQUENCE [LARGE SCALE GENOMIC DNA]</scope>
    <source>
        <strain evidence="2">RIFOXYD1_FULL_PER-ii_59_16</strain>
    </source>
</reference>
<accession>A0A0S1SDN0</accession>
<proteinExistence type="predicted"/>
<feature type="chain" id="PRO_5009797886" description="Lipoprotein" evidence="1">
    <location>
        <begin position="19"/>
        <end position="108"/>
    </location>
</feature>
<reference evidence="3" key="1">
    <citation type="submission" date="2015-10" db="EMBL/GenBank/DDBJ databases">
        <title>Analysis of five complete genome sequences for members of the class Peribacteria in the recently recognized Peregrinibacteria bacterial phylum.</title>
        <authorList>
            <person name="Anantharaman K."/>
            <person name="Brown C.T."/>
            <person name="Burstein D."/>
            <person name="Castelle C.J."/>
            <person name="Probst A.J."/>
            <person name="Thomas B.C."/>
            <person name="Williams K.H."/>
            <person name="Banfield J.F."/>
        </authorList>
    </citation>
    <scope>NUCLEOTIDE SEQUENCE [LARGE SCALE GENOMIC DNA]</scope>
</reference>
<gene>
    <name evidence="2" type="ORF">PeribacterD1_0162</name>
</gene>
<dbReference type="KEGG" id="prf:PeribacterA2_0162"/>
<evidence type="ECO:0008006" key="4">
    <source>
        <dbReference type="Google" id="ProtNLM"/>
    </source>
</evidence>
<name>A0A0S1SPT2_9BACT</name>
<evidence type="ECO:0000313" key="3">
    <source>
        <dbReference type="Proteomes" id="UP000069135"/>
    </source>
</evidence>
<dbReference type="Proteomes" id="UP000069135">
    <property type="component" value="Chromosome"/>
</dbReference>
<accession>A0A0S1SHP0</accession>
<dbReference type="EMBL" id="CP013065">
    <property type="protein sequence ID" value="ALM12863.1"/>
    <property type="molecule type" value="Genomic_DNA"/>
</dbReference>
<keyword evidence="1" id="KW-0732">Signal</keyword>
<sequence>MKPLTACSSLLLTCLVLAGCGGQPQDVENDALSGSVIRVNEPAAGNTCAAACENYVNKCLTLVPGAGETLFQQGRDSCMEACAQWTSEKTGCIATAASCEPMTEVCGL</sequence>
<feature type="signal peptide" evidence="1">
    <location>
        <begin position="1"/>
        <end position="18"/>
    </location>
</feature>
<accession>A0A0S1SQX2</accession>
<dbReference type="AlphaFoldDB" id="A0A0S1SPT2"/>
<accession>A0A0S1ST84</accession>
<evidence type="ECO:0000256" key="1">
    <source>
        <dbReference type="SAM" id="SignalP"/>
    </source>
</evidence>
<protein>
    <recommendedName>
        <fullName evidence="4">Lipoprotein</fullName>
    </recommendedName>
</protein>